<protein>
    <submittedName>
        <fullName evidence="2">Myosin_tail_1 domain-containing protein</fullName>
    </submittedName>
</protein>
<sequence length="73" mass="8507">MAAASELRLQKERQAELSMQRSDQRDGIIHAEKKLQRLKDQLNELRVASENIDPSNLIAQLQVFYRILYSSYS</sequence>
<organism evidence="1 2">
    <name type="scientific">Angiostrongylus cantonensis</name>
    <name type="common">Rat lungworm</name>
    <dbReference type="NCBI Taxonomy" id="6313"/>
    <lineage>
        <taxon>Eukaryota</taxon>
        <taxon>Metazoa</taxon>
        <taxon>Ecdysozoa</taxon>
        <taxon>Nematoda</taxon>
        <taxon>Chromadorea</taxon>
        <taxon>Rhabditida</taxon>
        <taxon>Rhabditina</taxon>
        <taxon>Rhabditomorpha</taxon>
        <taxon>Strongyloidea</taxon>
        <taxon>Metastrongylidae</taxon>
        <taxon>Angiostrongylus</taxon>
    </lineage>
</organism>
<keyword evidence="1" id="KW-1185">Reference proteome</keyword>
<reference evidence="2" key="2">
    <citation type="submission" date="2017-02" db="UniProtKB">
        <authorList>
            <consortium name="WormBaseParasite"/>
        </authorList>
    </citation>
    <scope>IDENTIFICATION</scope>
</reference>
<dbReference type="Proteomes" id="UP000035642">
    <property type="component" value="Unassembled WGS sequence"/>
</dbReference>
<reference evidence="1" key="1">
    <citation type="submission" date="2012-09" db="EMBL/GenBank/DDBJ databases">
        <authorList>
            <person name="Martin A.A."/>
        </authorList>
    </citation>
    <scope>NUCLEOTIDE SEQUENCE</scope>
</reference>
<dbReference type="AlphaFoldDB" id="A0A0K0D8U1"/>
<dbReference type="WBParaSite" id="ACAC_0000648601-mRNA-1">
    <property type="protein sequence ID" value="ACAC_0000648601-mRNA-1"/>
    <property type="gene ID" value="ACAC_0000648601"/>
</dbReference>
<proteinExistence type="predicted"/>
<evidence type="ECO:0000313" key="1">
    <source>
        <dbReference type="Proteomes" id="UP000035642"/>
    </source>
</evidence>
<name>A0A0K0D8U1_ANGCA</name>
<evidence type="ECO:0000313" key="2">
    <source>
        <dbReference type="WBParaSite" id="ACAC_0000648601-mRNA-1"/>
    </source>
</evidence>
<accession>A0A0K0D8U1</accession>